<dbReference type="Pfam" id="PF10297">
    <property type="entry name" value="Hap4_Hap_bind"/>
    <property type="match status" value="1"/>
</dbReference>
<evidence type="ECO:0000313" key="4">
    <source>
        <dbReference type="EMBL" id="EAZ63301.2"/>
    </source>
</evidence>
<accession>A3GF72</accession>
<dbReference type="InParanoid" id="A3GF72"/>
<dbReference type="EMBL" id="AAVQ01000001">
    <property type="protein sequence ID" value="EAZ63301.2"/>
    <property type="molecule type" value="Genomic_DNA"/>
</dbReference>
<feature type="compositionally biased region" description="Polar residues" evidence="2">
    <location>
        <begin position="1"/>
        <end position="23"/>
    </location>
</feature>
<evidence type="ECO:0000256" key="2">
    <source>
        <dbReference type="SAM" id="MobiDB-lite"/>
    </source>
</evidence>
<feature type="compositionally biased region" description="Low complexity" evidence="2">
    <location>
        <begin position="261"/>
        <end position="275"/>
    </location>
</feature>
<protein>
    <recommendedName>
        <fullName evidence="3">Hap4 transcription factor heteromerisation domain-containing protein</fullName>
    </recommendedName>
</protein>
<feature type="compositionally biased region" description="Low complexity" evidence="2">
    <location>
        <begin position="65"/>
        <end position="99"/>
    </location>
</feature>
<proteinExistence type="predicted"/>
<feature type="region of interest" description="Disordered" evidence="2">
    <location>
        <begin position="1"/>
        <end position="171"/>
    </location>
</feature>
<feature type="region of interest" description="Disordered" evidence="2">
    <location>
        <begin position="327"/>
        <end position="362"/>
    </location>
</feature>
<feature type="domain" description="Hap4 transcription factor heteromerisation" evidence="3">
    <location>
        <begin position="29"/>
        <end position="45"/>
    </location>
</feature>
<dbReference type="Proteomes" id="UP000002258">
    <property type="component" value="Chromosome 1"/>
</dbReference>
<dbReference type="HOGENOM" id="CLU_500562_0_0_1"/>
<dbReference type="GO" id="GO:0005634">
    <property type="term" value="C:nucleus"/>
    <property type="evidence" value="ECO:0007669"/>
    <property type="project" value="InterPro"/>
</dbReference>
<keyword evidence="5" id="KW-1185">Reference proteome</keyword>
<evidence type="ECO:0000313" key="5">
    <source>
        <dbReference type="Proteomes" id="UP000002258"/>
    </source>
</evidence>
<reference evidence="4 5" key="1">
    <citation type="journal article" date="2007" name="Nat. Biotechnol.">
        <title>Genome sequence of the lignocellulose-bioconverting and xylose-fermenting yeast Pichia stipitis.</title>
        <authorList>
            <person name="Jeffries T.W."/>
            <person name="Grigoriev I.V."/>
            <person name="Grimwood J."/>
            <person name="Laplaza J.M."/>
            <person name="Aerts A."/>
            <person name="Salamov A."/>
            <person name="Schmutz J."/>
            <person name="Lindquist E."/>
            <person name="Dehal P."/>
            <person name="Shapiro H."/>
            <person name="Jin Y.S."/>
            <person name="Passoth V."/>
            <person name="Richardson P.M."/>
        </authorList>
    </citation>
    <scope>NUCLEOTIDE SEQUENCE [LARGE SCALE GENOMIC DNA]</scope>
    <source>
        <strain evidence="5">ATCC 58785 / CBS 6054 / NBRC 10063 / NRRL Y-11545</strain>
    </source>
</reference>
<dbReference type="RefSeq" id="XP_001387324.2">
    <property type="nucleotide sequence ID" value="XM_001387287.1"/>
</dbReference>
<dbReference type="AlphaFoldDB" id="A3GF72"/>
<sequence>MYTNPQSNSGPSAASAQISTTNAPIVVRTSKQWVLPPRPKPGRKPVSLPKADGPVERKKKYVKKSCTSELSTSSASSSEMSASSPSASSSIRKQSLQSSTVKLPQSTSTRSAVPIHTQASQTSQTYSHSNSQGSQSRSPSELHGNNLNNNSNGITTTPSHSASKFTPMPAKATAPTPAMIISSLSKNVRVIDAENLSLKSHLLSLIHDYKHLKEMVLNNEGPIEEPDDLDKNVHKRSFNELVTHQQLEDDFELDHEPSDLSTAQTTPSATPAAKTSEIDDFETFIKFDAITTTASSAKNPVTMKKKKTHRKFNHYKDFEKLDTVEDSDMDIDFEDDDDEEIDSPSSSGLSRTTSPSSDFESNSLMSTLTRSTTVSSVNTTSFPLLDKKASHPFKIGRSSFFELPKYDEEDSAEYSFKFDESMNTSSLKSNQDQYNMINDFLEEKILNNDLKYYVENDNGEMRW</sequence>
<feature type="compositionally biased region" description="Polar residues" evidence="2">
    <location>
        <begin position="153"/>
        <end position="164"/>
    </location>
</feature>
<dbReference type="GO" id="GO:0006355">
    <property type="term" value="P:regulation of DNA-templated transcription"/>
    <property type="evidence" value="ECO:0007669"/>
    <property type="project" value="InterPro"/>
</dbReference>
<keyword evidence="1" id="KW-0539">Nucleus</keyword>
<feature type="region of interest" description="Disordered" evidence="2">
    <location>
        <begin position="255"/>
        <end position="275"/>
    </location>
</feature>
<dbReference type="GeneID" id="4850921"/>
<feature type="compositionally biased region" description="Acidic residues" evidence="2">
    <location>
        <begin position="327"/>
        <end position="342"/>
    </location>
</feature>
<gene>
    <name evidence="4" type="primary">SRP40.3</name>
    <name evidence="4" type="ORF">PICST_66282</name>
</gene>
<dbReference type="OMA" id="YDEYLML"/>
<dbReference type="InterPro" id="IPR018287">
    <property type="entry name" value="Hap4_TF_heteromerisation"/>
</dbReference>
<organism evidence="4 5">
    <name type="scientific">Scheffersomyces stipitis (strain ATCC 58785 / CBS 6054 / NBRC 10063 / NRRL Y-11545)</name>
    <name type="common">Yeast</name>
    <name type="synonym">Pichia stipitis</name>
    <dbReference type="NCBI Taxonomy" id="322104"/>
    <lineage>
        <taxon>Eukaryota</taxon>
        <taxon>Fungi</taxon>
        <taxon>Dikarya</taxon>
        <taxon>Ascomycota</taxon>
        <taxon>Saccharomycotina</taxon>
        <taxon>Pichiomycetes</taxon>
        <taxon>Debaryomycetaceae</taxon>
        <taxon>Scheffersomyces</taxon>
    </lineage>
</organism>
<feature type="compositionally biased region" description="Low complexity" evidence="2">
    <location>
        <begin position="343"/>
        <end position="362"/>
    </location>
</feature>
<dbReference type="STRING" id="322104.A3GF72"/>
<dbReference type="OrthoDB" id="5374328at2759"/>
<feature type="compositionally biased region" description="Polar residues" evidence="2">
    <location>
        <begin position="100"/>
        <end position="126"/>
    </location>
</feature>
<dbReference type="eggNOG" id="ENOG502S1KC">
    <property type="taxonomic scope" value="Eukaryota"/>
</dbReference>
<evidence type="ECO:0000256" key="1">
    <source>
        <dbReference type="ARBA" id="ARBA00023242"/>
    </source>
</evidence>
<name>A3GF72_PICST</name>
<comment type="caution">
    <text evidence="4">The sequence shown here is derived from an EMBL/GenBank/DDBJ whole genome shotgun (WGS) entry which is preliminary data.</text>
</comment>
<evidence type="ECO:0000259" key="3">
    <source>
        <dbReference type="Pfam" id="PF10297"/>
    </source>
</evidence>
<dbReference type="KEGG" id="pic:PICST_66282"/>
<feature type="compositionally biased region" description="Low complexity" evidence="2">
    <location>
        <begin position="127"/>
        <end position="152"/>
    </location>
</feature>